<sequence length="46" mass="4901">MNLPIQSAPVVRTINGAPSTDRDGAEQSLWPVVPIPGVPFADENDE</sequence>
<proteinExistence type="predicted"/>
<dbReference type="RefSeq" id="WP_157530432.1">
    <property type="nucleotide sequence ID" value="NZ_BBYK01000040.1"/>
</dbReference>
<gene>
    <name evidence="1" type="ORF">ACFY05_42745</name>
</gene>
<protein>
    <recommendedName>
        <fullName evidence="3">ATP-grasp-modified RiPP</fullName>
    </recommendedName>
</protein>
<dbReference type="Proteomes" id="UP001602119">
    <property type="component" value="Unassembled WGS sequence"/>
</dbReference>
<evidence type="ECO:0000313" key="2">
    <source>
        <dbReference type="Proteomes" id="UP001602119"/>
    </source>
</evidence>
<name>A0ABW6VJL4_MICFU</name>
<evidence type="ECO:0008006" key="3">
    <source>
        <dbReference type="Google" id="ProtNLM"/>
    </source>
</evidence>
<reference evidence="1 2" key="1">
    <citation type="submission" date="2024-10" db="EMBL/GenBank/DDBJ databases">
        <title>The Natural Products Discovery Center: Release of the First 8490 Sequenced Strains for Exploring Actinobacteria Biosynthetic Diversity.</title>
        <authorList>
            <person name="Kalkreuter E."/>
            <person name="Kautsar S.A."/>
            <person name="Yang D."/>
            <person name="Bader C.D."/>
            <person name="Teijaro C.N."/>
            <person name="Fluegel L."/>
            <person name="Davis C.M."/>
            <person name="Simpson J.R."/>
            <person name="Lauterbach L."/>
            <person name="Steele A.D."/>
            <person name="Gui C."/>
            <person name="Meng S."/>
            <person name="Li G."/>
            <person name="Viehrig K."/>
            <person name="Ye F."/>
            <person name="Su P."/>
            <person name="Kiefer A.F."/>
            <person name="Nichols A."/>
            <person name="Cepeda A.J."/>
            <person name="Yan W."/>
            <person name="Fan B."/>
            <person name="Jiang Y."/>
            <person name="Adhikari A."/>
            <person name="Zheng C.-J."/>
            <person name="Schuster L."/>
            <person name="Cowan T.M."/>
            <person name="Smanski M.J."/>
            <person name="Chevrette M.G."/>
            <person name="De Carvalho L.P.S."/>
            <person name="Shen B."/>
        </authorList>
    </citation>
    <scope>NUCLEOTIDE SEQUENCE [LARGE SCALE GENOMIC DNA]</scope>
    <source>
        <strain evidence="1 2">NPDC001281</strain>
    </source>
</reference>
<evidence type="ECO:0000313" key="1">
    <source>
        <dbReference type="EMBL" id="MFF4779554.1"/>
    </source>
</evidence>
<organism evidence="1 2">
    <name type="scientific">Microtetraspora fusca</name>
    <dbReference type="NCBI Taxonomy" id="1997"/>
    <lineage>
        <taxon>Bacteria</taxon>
        <taxon>Bacillati</taxon>
        <taxon>Actinomycetota</taxon>
        <taxon>Actinomycetes</taxon>
        <taxon>Streptosporangiales</taxon>
        <taxon>Streptosporangiaceae</taxon>
        <taxon>Microtetraspora</taxon>
    </lineage>
</organism>
<keyword evidence="2" id="KW-1185">Reference proteome</keyword>
<accession>A0ABW6VJL4</accession>
<comment type="caution">
    <text evidence="1">The sequence shown here is derived from an EMBL/GenBank/DDBJ whole genome shotgun (WGS) entry which is preliminary data.</text>
</comment>
<dbReference type="EMBL" id="JBIAXI010000054">
    <property type="protein sequence ID" value="MFF4779554.1"/>
    <property type="molecule type" value="Genomic_DNA"/>
</dbReference>